<dbReference type="GO" id="GO:0016887">
    <property type="term" value="F:ATP hydrolysis activity"/>
    <property type="evidence" value="ECO:0007669"/>
    <property type="project" value="InterPro"/>
</dbReference>
<dbReference type="GO" id="GO:0005524">
    <property type="term" value="F:ATP binding"/>
    <property type="evidence" value="ECO:0007669"/>
    <property type="project" value="InterPro"/>
</dbReference>
<dbReference type="AlphaFoldDB" id="A0A6J4SQP5"/>
<dbReference type="PANTHER" id="PTHR42794:SF1">
    <property type="entry name" value="HEMIN IMPORT ATP-BINDING PROTEIN HMUV"/>
    <property type="match status" value="1"/>
</dbReference>
<evidence type="ECO:0000256" key="2">
    <source>
        <dbReference type="ARBA" id="ARBA00022967"/>
    </source>
</evidence>
<gene>
    <name evidence="5" type="ORF">AVDCRST_MAG09-796</name>
</gene>
<feature type="non-terminal residue" evidence="5">
    <location>
        <position position="1"/>
    </location>
</feature>
<keyword evidence="2" id="KW-1278">Translocase</keyword>
<dbReference type="Gene3D" id="3.40.50.300">
    <property type="entry name" value="P-loop containing nucleotide triphosphate hydrolases"/>
    <property type="match status" value="1"/>
</dbReference>
<organism evidence="5">
    <name type="scientific">uncultured Sphingomonas sp</name>
    <dbReference type="NCBI Taxonomy" id="158754"/>
    <lineage>
        <taxon>Bacteria</taxon>
        <taxon>Pseudomonadati</taxon>
        <taxon>Pseudomonadota</taxon>
        <taxon>Alphaproteobacteria</taxon>
        <taxon>Sphingomonadales</taxon>
        <taxon>Sphingomonadaceae</taxon>
        <taxon>Sphingomonas</taxon>
        <taxon>environmental samples</taxon>
    </lineage>
</organism>
<evidence type="ECO:0000313" key="5">
    <source>
        <dbReference type="EMBL" id="CAA9502221.1"/>
    </source>
</evidence>
<reference evidence="5" key="1">
    <citation type="submission" date="2020-02" db="EMBL/GenBank/DDBJ databases">
        <authorList>
            <person name="Meier V. D."/>
        </authorList>
    </citation>
    <scope>NUCLEOTIDE SEQUENCE</scope>
    <source>
        <strain evidence="5">AVDCRST_MAG09</strain>
    </source>
</reference>
<dbReference type="SUPFAM" id="SSF52540">
    <property type="entry name" value="P-loop containing nucleoside triphosphate hydrolases"/>
    <property type="match status" value="1"/>
</dbReference>
<name>A0A6J4SQP5_9SPHN</name>
<comment type="function">
    <text evidence="3">Part of the ABC transporter complex HmuTUV involved in hemin import. Responsible for energy coupling to the transport system.</text>
</comment>
<dbReference type="Pfam" id="PF00005">
    <property type="entry name" value="ABC_tran"/>
    <property type="match status" value="1"/>
</dbReference>
<accession>A0A6J4SQP5</accession>
<proteinExistence type="predicted"/>
<keyword evidence="1" id="KW-0813">Transport</keyword>
<dbReference type="RefSeq" id="WP_294172522.1">
    <property type="nucleotide sequence ID" value="NZ_CADCVZ010000018.1"/>
</dbReference>
<sequence>AGEALASATPARRRQLLAYLPASRELVWPIAARDVIRLGLERPDADRIAEIIGELELGALADRPADRLSTGERARVLIGRVLAQQPAALLLDEPLSNLDPYWGLRTLAILRRAANAGSAVLLALHDLSLLGAFDRAILMDDGAIVVEAQPDEILTHGGFERVFRVRPTGGGGWALSPAADPRSLP</sequence>
<evidence type="ECO:0000256" key="3">
    <source>
        <dbReference type="ARBA" id="ARBA00037066"/>
    </source>
</evidence>
<dbReference type="InterPro" id="IPR027417">
    <property type="entry name" value="P-loop_NTPase"/>
</dbReference>
<dbReference type="PANTHER" id="PTHR42794">
    <property type="entry name" value="HEMIN IMPORT ATP-BINDING PROTEIN HMUV"/>
    <property type="match status" value="1"/>
</dbReference>
<protein>
    <recommendedName>
        <fullName evidence="4">ABC transporter domain-containing protein</fullName>
    </recommendedName>
</protein>
<feature type="domain" description="ABC transporter" evidence="4">
    <location>
        <begin position="12"/>
        <end position="95"/>
    </location>
</feature>
<evidence type="ECO:0000259" key="4">
    <source>
        <dbReference type="Pfam" id="PF00005"/>
    </source>
</evidence>
<evidence type="ECO:0000256" key="1">
    <source>
        <dbReference type="ARBA" id="ARBA00022448"/>
    </source>
</evidence>
<dbReference type="EMBL" id="CADCVZ010000018">
    <property type="protein sequence ID" value="CAA9502221.1"/>
    <property type="molecule type" value="Genomic_DNA"/>
</dbReference>
<dbReference type="InterPro" id="IPR003439">
    <property type="entry name" value="ABC_transporter-like_ATP-bd"/>
</dbReference>